<dbReference type="EMBL" id="FUGE01000154">
    <property type="protein sequence ID" value="SJM72161.1"/>
    <property type="molecule type" value="Genomic_DNA"/>
</dbReference>
<organism evidence="5 6">
    <name type="scientific">Psychrobacter piechaudii</name>
    <dbReference type="NCBI Taxonomy" id="1945521"/>
    <lineage>
        <taxon>Bacteria</taxon>
        <taxon>Pseudomonadati</taxon>
        <taxon>Pseudomonadota</taxon>
        <taxon>Gammaproteobacteria</taxon>
        <taxon>Moraxellales</taxon>
        <taxon>Moraxellaceae</taxon>
        <taxon>Psychrobacter</taxon>
    </lineage>
</organism>
<dbReference type="AlphaFoldDB" id="A0A1R4GVL2"/>
<gene>
    <name evidence="5" type="primary">exoX_2</name>
    <name evidence="5" type="ORF">A1232T_01582</name>
</gene>
<dbReference type="PANTHER" id="PTHR30231">
    <property type="entry name" value="DNA POLYMERASE III SUBUNIT EPSILON"/>
    <property type="match status" value="1"/>
</dbReference>
<dbReference type="Pfam" id="PF12843">
    <property type="entry name" value="QSregVF_b"/>
    <property type="match status" value="1"/>
</dbReference>
<dbReference type="EC" id="3.1.11.-" evidence="5"/>
<dbReference type="STRING" id="1945521.A1232T_01582"/>
<keyword evidence="3" id="KW-0269">Exonuclease</keyword>
<protein>
    <submittedName>
        <fullName evidence="5">Exodeoxyribonuclease 10</fullName>
        <ecNumber evidence="5">3.1.11.-</ecNumber>
    </submittedName>
</protein>
<dbReference type="Proteomes" id="UP000188357">
    <property type="component" value="Unassembled WGS sequence"/>
</dbReference>
<dbReference type="SMART" id="SM00479">
    <property type="entry name" value="EXOIII"/>
    <property type="match status" value="1"/>
</dbReference>
<accession>A0A1R4GVL2</accession>
<dbReference type="GO" id="GO:0006259">
    <property type="term" value="P:DNA metabolic process"/>
    <property type="evidence" value="ECO:0007669"/>
    <property type="project" value="UniProtKB-ARBA"/>
</dbReference>
<evidence type="ECO:0000313" key="5">
    <source>
        <dbReference type="EMBL" id="SJM72161.1"/>
    </source>
</evidence>
<evidence type="ECO:0000256" key="1">
    <source>
        <dbReference type="ARBA" id="ARBA00022722"/>
    </source>
</evidence>
<dbReference type="GO" id="GO:0008408">
    <property type="term" value="F:3'-5' exonuclease activity"/>
    <property type="evidence" value="ECO:0007669"/>
    <property type="project" value="TreeGrafter"/>
</dbReference>
<dbReference type="InterPro" id="IPR012337">
    <property type="entry name" value="RNaseH-like_sf"/>
</dbReference>
<dbReference type="InterPro" id="IPR036397">
    <property type="entry name" value="RNaseH_sf"/>
</dbReference>
<name>A0A1R4GVL2_9GAMM</name>
<dbReference type="CDD" id="cd06127">
    <property type="entry name" value="DEDDh"/>
    <property type="match status" value="1"/>
</dbReference>
<evidence type="ECO:0000256" key="3">
    <source>
        <dbReference type="ARBA" id="ARBA00022839"/>
    </source>
</evidence>
<sequence>MPNNLDTPTALVIDTETDQGRDPRPIQVATIEVSTGHEWMSYFNSGRSISPFVTKIHGITDADVAGLEAFDLARFELGDYLIGHNVRFDWGVIGRPKVKLICTVRLARAAFPEWHRYSQSKCIEQLVGKEQAAYMTAAAHDALGDARMCYLLYKACCERLNFDPTDFATAHRISNSAKPVKKMPFGKYKGQSIDQLPMPYVKWMLANIPNLTPSLYSALQQRVTNESEPSK</sequence>
<dbReference type="OrthoDB" id="7822240at2"/>
<keyword evidence="2 5" id="KW-0378">Hydrolase</keyword>
<feature type="domain" description="Exonuclease" evidence="4">
    <location>
        <begin position="9"/>
        <end position="162"/>
    </location>
</feature>
<evidence type="ECO:0000256" key="2">
    <source>
        <dbReference type="ARBA" id="ARBA00022801"/>
    </source>
</evidence>
<dbReference type="PANTHER" id="PTHR30231:SF4">
    <property type="entry name" value="PROTEIN NEN2"/>
    <property type="match status" value="1"/>
</dbReference>
<dbReference type="SUPFAM" id="SSF53098">
    <property type="entry name" value="Ribonuclease H-like"/>
    <property type="match status" value="1"/>
</dbReference>
<dbReference type="Gene3D" id="3.30.420.10">
    <property type="entry name" value="Ribonuclease H-like superfamily/Ribonuclease H"/>
    <property type="match status" value="1"/>
</dbReference>
<dbReference type="Pfam" id="PF00929">
    <property type="entry name" value="RNase_T"/>
    <property type="match status" value="1"/>
</dbReference>
<dbReference type="InterPro" id="IPR013520">
    <property type="entry name" value="Ribonucl_H"/>
</dbReference>
<keyword evidence="1" id="KW-0540">Nuclease</keyword>
<reference evidence="5 6" key="1">
    <citation type="submission" date="2017-02" db="EMBL/GenBank/DDBJ databases">
        <authorList>
            <person name="Peterson S.W."/>
        </authorList>
    </citation>
    <scope>NUCLEOTIDE SEQUENCE [LARGE SCALE GENOMIC DNA]</scope>
    <source>
        <strain evidence="5">Psychrobacter_piechaudii</strain>
    </source>
</reference>
<dbReference type="RefSeq" id="WP_077451310.1">
    <property type="nucleotide sequence ID" value="NZ_FUGE01000154.1"/>
</dbReference>
<evidence type="ECO:0000313" key="6">
    <source>
        <dbReference type="Proteomes" id="UP000188357"/>
    </source>
</evidence>
<keyword evidence="6" id="KW-1185">Reference proteome</keyword>
<dbReference type="InterPro" id="IPR024530">
    <property type="entry name" value="QSregVF_b"/>
</dbReference>
<evidence type="ECO:0000259" key="4">
    <source>
        <dbReference type="SMART" id="SM00479"/>
    </source>
</evidence>
<proteinExistence type="predicted"/>
<dbReference type="GO" id="GO:0003676">
    <property type="term" value="F:nucleic acid binding"/>
    <property type="evidence" value="ECO:0007669"/>
    <property type="project" value="InterPro"/>
</dbReference>